<feature type="transmembrane region" description="Helical" evidence="1">
    <location>
        <begin position="127"/>
        <end position="146"/>
    </location>
</feature>
<reference evidence="2" key="3">
    <citation type="submission" date="2020-05" db="EMBL/GenBank/DDBJ databases">
        <title>Electrophorus electricus (electric eel) genome, fEleEle1, primary haplotype.</title>
        <authorList>
            <person name="Myers G."/>
            <person name="Meyer A."/>
            <person name="Fedrigo O."/>
            <person name="Formenti G."/>
            <person name="Rhie A."/>
            <person name="Tracey A."/>
            <person name="Sims Y."/>
            <person name="Jarvis E.D."/>
        </authorList>
    </citation>
    <scope>NUCLEOTIDE SEQUENCE [LARGE SCALE GENOMIC DNA]</scope>
</reference>
<dbReference type="Ensembl" id="ENSEEET00000037543.2">
    <property type="protein sequence ID" value="ENSEEEP00000037108.2"/>
    <property type="gene ID" value="ENSEEEG00000017623.2"/>
</dbReference>
<protein>
    <submittedName>
        <fullName evidence="2">Uncharacterized protein</fullName>
    </submittedName>
</protein>
<feature type="transmembrane region" description="Helical" evidence="1">
    <location>
        <begin position="98"/>
        <end position="115"/>
    </location>
</feature>
<reference evidence="2" key="5">
    <citation type="submission" date="2025-09" db="UniProtKB">
        <authorList>
            <consortium name="Ensembl"/>
        </authorList>
    </citation>
    <scope>IDENTIFICATION</scope>
</reference>
<keyword evidence="1" id="KW-1133">Transmembrane helix</keyword>
<sequence>MYSYHYLAPLKLLNGDGNAIDIQFYVSNQRHIADAYVAAALHHREGHQVLQAAAGPRQDVPVCALEVVAKAIEGLVVHVPPGPAGGVKEGRARGATPFHTAGLLISAVGVLTRIWEQERSRIHDPVLLLKILCNMISCYIIYYFSIMCKI</sequence>
<evidence type="ECO:0000313" key="3">
    <source>
        <dbReference type="Proteomes" id="UP000314983"/>
    </source>
</evidence>
<reference evidence="3" key="2">
    <citation type="journal article" date="2017" name="Sci. Adv.">
        <title>A tail of two voltages: Proteomic comparison of the three electric organs of the electric eel.</title>
        <authorList>
            <person name="Traeger L.L."/>
            <person name="Sabat G."/>
            <person name="Barrett-Wilt G.A."/>
            <person name="Wells G.B."/>
            <person name="Sussman M.R."/>
        </authorList>
    </citation>
    <scope>NUCLEOTIDE SEQUENCE [LARGE SCALE GENOMIC DNA]</scope>
</reference>
<keyword evidence="3" id="KW-1185">Reference proteome</keyword>
<proteinExistence type="predicted"/>
<reference evidence="2" key="4">
    <citation type="submission" date="2025-08" db="UniProtKB">
        <authorList>
            <consortium name="Ensembl"/>
        </authorList>
    </citation>
    <scope>IDENTIFICATION</scope>
</reference>
<accession>A0A4W4GHV5</accession>
<name>A0A4W4GHV5_ELEEL</name>
<dbReference type="AlphaFoldDB" id="A0A4W4GHV5"/>
<keyword evidence="1" id="KW-0812">Transmembrane</keyword>
<dbReference type="Proteomes" id="UP000314983">
    <property type="component" value="Chromosome 15"/>
</dbReference>
<evidence type="ECO:0000256" key="1">
    <source>
        <dbReference type="SAM" id="Phobius"/>
    </source>
</evidence>
<keyword evidence="1" id="KW-0472">Membrane</keyword>
<evidence type="ECO:0000313" key="2">
    <source>
        <dbReference type="Ensembl" id="ENSEEEP00000037108.2"/>
    </source>
</evidence>
<reference evidence="3" key="1">
    <citation type="journal article" date="2014" name="Science">
        <title>Nonhuman genetics. Genomic basis for the convergent evolution of electric organs.</title>
        <authorList>
            <person name="Gallant J.R."/>
            <person name="Traeger L.L."/>
            <person name="Volkening J.D."/>
            <person name="Moffett H."/>
            <person name="Chen P.H."/>
            <person name="Novina C.D."/>
            <person name="Phillips G.N.Jr."/>
            <person name="Anand R."/>
            <person name="Wells G.B."/>
            <person name="Pinch M."/>
            <person name="Guth R."/>
            <person name="Unguez G.A."/>
            <person name="Albert J.S."/>
            <person name="Zakon H.H."/>
            <person name="Samanta M.P."/>
            <person name="Sussman M.R."/>
        </authorList>
    </citation>
    <scope>NUCLEOTIDE SEQUENCE [LARGE SCALE GENOMIC DNA]</scope>
</reference>
<dbReference type="GeneTree" id="ENSGT01120000277954"/>
<organism evidence="2 3">
    <name type="scientific">Electrophorus electricus</name>
    <name type="common">Electric eel</name>
    <name type="synonym">Gymnotus electricus</name>
    <dbReference type="NCBI Taxonomy" id="8005"/>
    <lineage>
        <taxon>Eukaryota</taxon>
        <taxon>Metazoa</taxon>
        <taxon>Chordata</taxon>
        <taxon>Craniata</taxon>
        <taxon>Vertebrata</taxon>
        <taxon>Euteleostomi</taxon>
        <taxon>Actinopterygii</taxon>
        <taxon>Neopterygii</taxon>
        <taxon>Teleostei</taxon>
        <taxon>Ostariophysi</taxon>
        <taxon>Gymnotiformes</taxon>
        <taxon>Gymnotoidei</taxon>
        <taxon>Gymnotidae</taxon>
        <taxon>Electrophorus</taxon>
    </lineage>
</organism>